<dbReference type="EMBL" id="JBHTBJ010000006">
    <property type="protein sequence ID" value="MFC7274559.1"/>
    <property type="molecule type" value="Genomic_DNA"/>
</dbReference>
<keyword evidence="2" id="KW-1185">Reference proteome</keyword>
<organism evidence="1 2">
    <name type="scientific">Paractinoplanes rhizophilus</name>
    <dbReference type="NCBI Taxonomy" id="1416877"/>
    <lineage>
        <taxon>Bacteria</taxon>
        <taxon>Bacillati</taxon>
        <taxon>Actinomycetota</taxon>
        <taxon>Actinomycetes</taxon>
        <taxon>Micromonosporales</taxon>
        <taxon>Micromonosporaceae</taxon>
        <taxon>Paractinoplanes</taxon>
    </lineage>
</organism>
<dbReference type="Proteomes" id="UP001596548">
    <property type="component" value="Unassembled WGS sequence"/>
</dbReference>
<dbReference type="RefSeq" id="WP_378966658.1">
    <property type="nucleotide sequence ID" value="NZ_JBHTBJ010000006.1"/>
</dbReference>
<evidence type="ECO:0000313" key="2">
    <source>
        <dbReference type="Proteomes" id="UP001596548"/>
    </source>
</evidence>
<comment type="caution">
    <text evidence="1">The sequence shown here is derived from an EMBL/GenBank/DDBJ whole genome shotgun (WGS) entry which is preliminary data.</text>
</comment>
<accession>A0ABW2HS38</accession>
<name>A0ABW2HS38_9ACTN</name>
<proteinExistence type="predicted"/>
<evidence type="ECO:0000313" key="1">
    <source>
        <dbReference type="EMBL" id="MFC7274559.1"/>
    </source>
</evidence>
<reference evidence="2" key="1">
    <citation type="journal article" date="2019" name="Int. J. Syst. Evol. Microbiol.">
        <title>The Global Catalogue of Microorganisms (GCM) 10K type strain sequencing project: providing services to taxonomists for standard genome sequencing and annotation.</title>
        <authorList>
            <consortium name="The Broad Institute Genomics Platform"/>
            <consortium name="The Broad Institute Genome Sequencing Center for Infectious Disease"/>
            <person name="Wu L."/>
            <person name="Ma J."/>
        </authorList>
    </citation>
    <scope>NUCLEOTIDE SEQUENCE [LARGE SCALE GENOMIC DNA]</scope>
    <source>
        <strain evidence="2">XZYJT-10</strain>
    </source>
</reference>
<gene>
    <name evidence="1" type="ORF">ACFQS1_11250</name>
</gene>
<evidence type="ECO:0008006" key="3">
    <source>
        <dbReference type="Google" id="ProtNLM"/>
    </source>
</evidence>
<sequence length="238" mass="26420">MDTQFDLHAELAPGLPDAAGAWRFIRLFAANYARPIVGSDGYDDAQLREAEQRLGFPLPASMRAAYGLMGKRSDLTRGQDDLLTPHQLKIDDTGRMLVFRVEAQGCTKWGVPLSAVDEPDPPVSYSGASDWHPFLERFSLACVEMVLSEWIAGGAPYGINCQLEDDTIAMMEQRLRRLPLPDYPAWWWPSGGPVRWFEKAGAILLEHPGTWLWAGAASPDGLATVRQTLPGDWSDSYE</sequence>
<protein>
    <recommendedName>
        <fullName evidence="3">Knr4/Smi1-like domain-containing protein</fullName>
    </recommendedName>
</protein>